<name>A0ABV6IUY5_9PROT</name>
<proteinExistence type="predicted"/>
<evidence type="ECO:0000313" key="3">
    <source>
        <dbReference type="EMBL" id="MFC0387127.1"/>
    </source>
</evidence>
<dbReference type="Proteomes" id="UP001589789">
    <property type="component" value="Unassembled WGS sequence"/>
</dbReference>
<dbReference type="InterPro" id="IPR032874">
    <property type="entry name" value="DDE_dom"/>
</dbReference>
<dbReference type="RefSeq" id="WP_377052289.1">
    <property type="nucleotide sequence ID" value="NZ_JBHLVZ010000047.1"/>
</dbReference>
<keyword evidence="4" id="KW-1185">Reference proteome</keyword>
<dbReference type="InterPro" id="IPR052183">
    <property type="entry name" value="IS_Transposase"/>
</dbReference>
<dbReference type="EMBL" id="JBHLVZ010000047">
    <property type="protein sequence ID" value="MFC0387127.1"/>
    <property type="molecule type" value="Genomic_DNA"/>
</dbReference>
<evidence type="ECO:0000313" key="4">
    <source>
        <dbReference type="Proteomes" id="UP001589789"/>
    </source>
</evidence>
<evidence type="ECO:0000259" key="2">
    <source>
        <dbReference type="Pfam" id="PF13610"/>
    </source>
</evidence>
<protein>
    <submittedName>
        <fullName evidence="3">Transposase</fullName>
    </submittedName>
</protein>
<dbReference type="Pfam" id="PF13610">
    <property type="entry name" value="DDE_Tnp_IS240"/>
    <property type="match status" value="1"/>
</dbReference>
<gene>
    <name evidence="3" type="ORF">ACFFIC_16440</name>
</gene>
<sequence length="318" mass="36453">MRAFRQHLAKGSLVIGHRGRSRIGVAGFDNPNPTENRRGDRPSGAVRSYITPRDATPGHRSWHVDETYLKVRGRWCYLYRAIDRNDDPVDTMPSQHRDMVAAKTFFRSARSDTGMIPDQVTTDGHGSHPIAIRSALGKQVEQRASAFKNNRREQDHRGIKGRIQCMRGIRSFTSAERFCRSHDELRNHLRPRVRHNQHVTASHHRLLHFRRAATVLALLEAAWADSVSRQVTAALARALTDPLAEAARIALGAECDHCFHRNLNRPEHGWLICTPCRRELTYDGYLARFRRVPEFRRFRAAVLRQQRRAQMRPDAAGS</sequence>
<dbReference type="PANTHER" id="PTHR35528:SF3">
    <property type="entry name" value="BLL1675 PROTEIN"/>
    <property type="match status" value="1"/>
</dbReference>
<reference evidence="3 4" key="1">
    <citation type="submission" date="2024-09" db="EMBL/GenBank/DDBJ databases">
        <authorList>
            <person name="Sun Q."/>
            <person name="Mori K."/>
        </authorList>
    </citation>
    <scope>NUCLEOTIDE SEQUENCE [LARGE SCALE GENOMIC DNA]</scope>
    <source>
        <strain evidence="3 4">CCM 7468</strain>
    </source>
</reference>
<evidence type="ECO:0000256" key="1">
    <source>
        <dbReference type="SAM" id="MobiDB-lite"/>
    </source>
</evidence>
<accession>A0ABV6IUY5</accession>
<comment type="caution">
    <text evidence="3">The sequence shown here is derived from an EMBL/GenBank/DDBJ whole genome shotgun (WGS) entry which is preliminary data.</text>
</comment>
<dbReference type="PANTHER" id="PTHR35528">
    <property type="entry name" value="BLL1675 PROTEIN"/>
    <property type="match status" value="1"/>
</dbReference>
<organism evidence="3 4">
    <name type="scientific">Muricoccus vinaceus</name>
    <dbReference type="NCBI Taxonomy" id="424704"/>
    <lineage>
        <taxon>Bacteria</taxon>
        <taxon>Pseudomonadati</taxon>
        <taxon>Pseudomonadota</taxon>
        <taxon>Alphaproteobacteria</taxon>
        <taxon>Acetobacterales</taxon>
        <taxon>Roseomonadaceae</taxon>
        <taxon>Muricoccus</taxon>
    </lineage>
</organism>
<feature type="region of interest" description="Disordered" evidence="1">
    <location>
        <begin position="23"/>
        <end position="47"/>
    </location>
</feature>
<feature type="domain" description="DDE" evidence="2">
    <location>
        <begin position="61"/>
        <end position="190"/>
    </location>
</feature>